<dbReference type="InterPro" id="IPR052040">
    <property type="entry name" value="GTPase/Isobutyryl-CoA_mutase"/>
</dbReference>
<evidence type="ECO:0000256" key="2">
    <source>
        <dbReference type="ARBA" id="ARBA00022741"/>
    </source>
</evidence>
<dbReference type="PANTHER" id="PTHR43087:SF1">
    <property type="entry name" value="LAO_AO TRANSPORT SYSTEM ATPASE"/>
    <property type="match status" value="1"/>
</dbReference>
<feature type="region of interest" description="Disordered" evidence="6">
    <location>
        <begin position="1"/>
        <end position="20"/>
    </location>
</feature>
<sequence>MTEPATEPRATAGPRRRRRSVGELVEAARAGDPRAVARLISLVENAAPVLREVAAALVPYTGQAQVLGITGAPGVGKSTCTSALVTTYRRQGLRVGVLAVDPSSPFSGGALLGDRVRMQDHATDPEVFIRSMATRGHLGGLAWATPQAVRVLDAAGCAVILVETVGVGQSEVEVAALADTTLVLLAPGMGDAVQVAKAGLLEVGDIYVVNKADRDGSERVSRDLRHMLALGERPDGAWTPPIVPSVATTGEGIDAVVQAATAHEAHGRETGELTRRRTRRARAEIEALALVDLRRRLDRLPRDRRLDTLTERVLAGELDPYRAADELVAEMVGDSGMP</sequence>
<dbReference type="SUPFAM" id="SSF52540">
    <property type="entry name" value="P-loop containing nucleoside triphosphate hydrolases"/>
    <property type="match status" value="1"/>
</dbReference>
<evidence type="ECO:0000256" key="4">
    <source>
        <dbReference type="ARBA" id="ARBA00023134"/>
    </source>
</evidence>
<dbReference type="PANTHER" id="PTHR43087">
    <property type="entry name" value="LYSINE/ARGININE/ORNITHINE TRANSPORT SYSTEM KINASE"/>
    <property type="match status" value="1"/>
</dbReference>
<dbReference type="Gene3D" id="3.40.50.300">
    <property type="entry name" value="P-loop containing nucleotide triphosphate hydrolases"/>
    <property type="match status" value="1"/>
</dbReference>
<protein>
    <submittedName>
        <fullName evidence="7">LAO/AO transport system kinase</fullName>
        <ecNumber evidence="7">2.7.-.-</ecNumber>
    </submittedName>
</protein>
<comment type="caution">
    <text evidence="7">The sequence shown here is derived from an EMBL/GenBank/DDBJ whole genome shotgun (WGS) entry which is preliminary data.</text>
</comment>
<dbReference type="AlphaFoldDB" id="A0A927N5W3"/>
<dbReference type="EMBL" id="JADBEM010000001">
    <property type="protein sequence ID" value="MBE1611558.1"/>
    <property type="molecule type" value="Genomic_DNA"/>
</dbReference>
<keyword evidence="2" id="KW-0547">Nucleotide-binding</keyword>
<feature type="compositionally biased region" description="Low complexity" evidence="6">
    <location>
        <begin position="1"/>
        <end position="13"/>
    </location>
</feature>
<dbReference type="Pfam" id="PF03308">
    <property type="entry name" value="MeaB"/>
    <property type="match status" value="1"/>
</dbReference>
<evidence type="ECO:0000256" key="6">
    <source>
        <dbReference type="SAM" id="MobiDB-lite"/>
    </source>
</evidence>
<organism evidence="7 8">
    <name type="scientific">Actinopolymorpha pittospori</name>
    <dbReference type="NCBI Taxonomy" id="648752"/>
    <lineage>
        <taxon>Bacteria</taxon>
        <taxon>Bacillati</taxon>
        <taxon>Actinomycetota</taxon>
        <taxon>Actinomycetes</taxon>
        <taxon>Propionibacteriales</taxon>
        <taxon>Actinopolymorphaceae</taxon>
        <taxon>Actinopolymorpha</taxon>
    </lineage>
</organism>
<comment type="similarity">
    <text evidence="1">Belongs to the SIMIBI class G3E GTPase family. ArgK/MeaB subfamily.</text>
</comment>
<name>A0A927N5W3_9ACTN</name>
<keyword evidence="7" id="KW-0808">Transferase</keyword>
<keyword evidence="5" id="KW-0143">Chaperone</keyword>
<reference evidence="7" key="1">
    <citation type="submission" date="2020-10" db="EMBL/GenBank/DDBJ databases">
        <title>Sequencing the genomes of 1000 actinobacteria strains.</title>
        <authorList>
            <person name="Klenk H.-P."/>
        </authorList>
    </citation>
    <scope>NUCLEOTIDE SEQUENCE</scope>
    <source>
        <strain evidence="7">DSM 45354</strain>
    </source>
</reference>
<dbReference type="GO" id="GO:0003924">
    <property type="term" value="F:GTPase activity"/>
    <property type="evidence" value="ECO:0007669"/>
    <property type="project" value="InterPro"/>
</dbReference>
<dbReference type="GO" id="GO:0016301">
    <property type="term" value="F:kinase activity"/>
    <property type="evidence" value="ECO:0007669"/>
    <property type="project" value="UniProtKB-KW"/>
</dbReference>
<keyword evidence="7" id="KW-0418">Kinase</keyword>
<proteinExistence type="inferred from homology"/>
<evidence type="ECO:0000313" key="8">
    <source>
        <dbReference type="Proteomes" id="UP000638648"/>
    </source>
</evidence>
<dbReference type="Gene3D" id="1.20.5.170">
    <property type="match status" value="1"/>
</dbReference>
<dbReference type="InterPro" id="IPR005129">
    <property type="entry name" value="GTPase_ArgK"/>
</dbReference>
<evidence type="ECO:0000256" key="1">
    <source>
        <dbReference type="ARBA" id="ARBA00009625"/>
    </source>
</evidence>
<keyword evidence="4" id="KW-0342">GTP-binding</keyword>
<dbReference type="Proteomes" id="UP000638648">
    <property type="component" value="Unassembled WGS sequence"/>
</dbReference>
<accession>A0A927N5W3</accession>
<dbReference type="EC" id="2.7.-.-" evidence="7"/>
<dbReference type="CDD" id="cd03114">
    <property type="entry name" value="MMAA-like"/>
    <property type="match status" value="1"/>
</dbReference>
<dbReference type="NCBIfam" id="TIGR00750">
    <property type="entry name" value="lao"/>
    <property type="match status" value="1"/>
</dbReference>
<dbReference type="InterPro" id="IPR027417">
    <property type="entry name" value="P-loop_NTPase"/>
</dbReference>
<evidence type="ECO:0000313" key="7">
    <source>
        <dbReference type="EMBL" id="MBE1611558.1"/>
    </source>
</evidence>
<evidence type="ECO:0000256" key="3">
    <source>
        <dbReference type="ARBA" id="ARBA00022801"/>
    </source>
</evidence>
<dbReference type="RefSeq" id="WP_337918277.1">
    <property type="nucleotide sequence ID" value="NZ_BAABJL010000210.1"/>
</dbReference>
<evidence type="ECO:0000256" key="5">
    <source>
        <dbReference type="ARBA" id="ARBA00023186"/>
    </source>
</evidence>
<gene>
    <name evidence="7" type="ORF">HEB94_008406</name>
</gene>
<dbReference type="GO" id="GO:0005525">
    <property type="term" value="F:GTP binding"/>
    <property type="evidence" value="ECO:0007669"/>
    <property type="project" value="UniProtKB-KW"/>
</dbReference>
<keyword evidence="3" id="KW-0378">Hydrolase</keyword>
<keyword evidence="8" id="KW-1185">Reference proteome</keyword>